<sequence>MRRGPRLPGSLRIKELNRRRPKPASGQAQPQQTFSFGDSTADTGISANPPATNGFSFGQSQSFPGAASNATQNGSQPVAFGAGGSSSFNFGFGTSSAPSGGPGSAVNNPFANLNGGSTQPQNQTQTGGLFNFSSGPTPASQPQGIFGTAPQTAPAQPFGQPANSSAPTTAFQPQPAMTGTSNLFGQSSTAATSNPPSVFQSKPATTAPSLFGQSTPATTTGGSSLFGQSAAAPTSTSSNFQPQTTATTSSTLFGKSSSTAADSGMFGKSSEAATPNPFQPKLAMGDSNLFGQSSTTAPAPNSSGFKPLFGQPAPTTSATAPSDSNISFNQTANGPFSAPNIFGSTASTAAAPNGASIFGQNEQSKAQSGSLFAPSAPGTTTQNSIGSAAPTANPFSSLNKPSSSTGTKSPFGFNNEPEEMSTSPDAKPKANGQLSSASSVFSSSVKQPTATAAPIFTPSSTAAQPPSASNPFNTLFGDAPKPAPAAATPAIPAAASKPLFGGGPSGFAQQKPQDSTSSAAFGKRGPLEAFKPQTTLKSKAPATSLAPSPMKAAETKARPQLSPDENLDFTKRAQIRDLNRGFKEQVASFDPDTQNLDDVILFYLRVRKTMDAPVGTLVNKPGKRKLGDTTDLHVDDHISSKKSKATGSSAARLTTPDPQLPSSKSKRKASDAEEDTSPSGKRRAAGPVRGATQSIGSGSTTAGIFANAFASGGSQEKESASAAPTFKPSASAVAQPSLFGATPSTSAASKEPSLFAPKPKEATPSVSKPAFEVPKFATSGESFVSQFGKKFGEPVSKDAQKAIQGVKLDIPKFNVSSTSNFISQFGQQAAGDDDDDTSESEDEEPPAKKTTTAPAEPKPATSVFENKSSAPSVGSNIFGHLSNSATNTEGDSSDDDLTEHLKKRASSSKQESKAEAEKPATESSKGSLFDRIRKLDGTPVQVSDGEKPEAPKPQIFGQATSNPFASLNTSNGSSIFAPKPATSTPFGSLAIPKPASHLLSATATPSVTSDSNADDTDTDTYKDAQLNLMSNAGEEGEDCIFNGRAKGLKIVETKGGDKTEKSWETQGVGPLRVLINKETKRARILLRAEPSGRAVLNTLINSGIDYKVQGTNCQFLVPREDGSGADLWTLRIKKDAAEELENALKTAKEGLAT</sequence>
<feature type="compositionally biased region" description="Polar residues" evidence="3">
    <location>
        <begin position="313"/>
        <end position="334"/>
    </location>
</feature>
<evidence type="ECO:0000313" key="6">
    <source>
        <dbReference type="Proteomes" id="UP000054383"/>
    </source>
</evidence>
<reference evidence="5 6" key="1">
    <citation type="submission" date="2015-04" db="EMBL/GenBank/DDBJ databases">
        <authorList>
            <person name="Syromyatnikov M.Y."/>
            <person name="Popov V.N."/>
        </authorList>
    </citation>
    <scope>NUCLEOTIDE SEQUENCE [LARGE SCALE GENOMIC DNA]</scope>
    <source>
        <strain evidence="5">WF-38-12</strain>
    </source>
</reference>
<feature type="region of interest" description="Disordered" evidence="3">
    <location>
        <begin position="711"/>
        <end position="770"/>
    </location>
</feature>
<keyword evidence="2" id="KW-0811">Translocation</keyword>
<dbReference type="Proteomes" id="UP000054383">
    <property type="component" value="Unassembled WGS sequence"/>
</dbReference>
<dbReference type="OMA" id="AFGNMFS"/>
<feature type="compositionally biased region" description="Polar residues" evidence="3">
    <location>
        <begin position="393"/>
        <end position="408"/>
    </location>
</feature>
<evidence type="ECO:0000256" key="2">
    <source>
        <dbReference type="ARBA" id="ARBA00023132"/>
    </source>
</evidence>
<feature type="region of interest" description="Disordered" evidence="3">
    <location>
        <begin position="614"/>
        <end position="699"/>
    </location>
</feature>
<evidence type="ECO:0000259" key="4">
    <source>
        <dbReference type="PROSITE" id="PS50196"/>
    </source>
</evidence>
<dbReference type="CDD" id="cd13170">
    <property type="entry name" value="RanBD_NUP50"/>
    <property type="match status" value="1"/>
</dbReference>
<dbReference type="Gene3D" id="2.30.29.30">
    <property type="entry name" value="Pleckstrin-homology domain (PH domain)/Phosphotyrosine-binding domain (PTB)"/>
    <property type="match status" value="1"/>
</dbReference>
<feature type="compositionally biased region" description="Low complexity" evidence="3">
    <location>
        <begin position="484"/>
        <end position="495"/>
    </location>
</feature>
<keyword evidence="2" id="KW-0509">mRNA transport</keyword>
<feature type="compositionally biased region" description="Polar residues" evidence="3">
    <location>
        <begin position="358"/>
        <end position="370"/>
    </location>
</feature>
<gene>
    <name evidence="5" type="ORF">PISL3812_04841</name>
</gene>
<evidence type="ECO:0000313" key="5">
    <source>
        <dbReference type="EMBL" id="CRG87820.1"/>
    </source>
</evidence>
<dbReference type="PANTHER" id="PTHR38697:SF1">
    <property type="entry name" value="NUCLEAR PORE COMPLEX PROTEIN SIMILAR TO S. CEREVISIAE NUP2 (EUROFUNG)"/>
    <property type="match status" value="1"/>
</dbReference>
<feature type="compositionally biased region" description="Basic and acidic residues" evidence="3">
    <location>
        <begin position="910"/>
        <end position="920"/>
    </location>
</feature>
<keyword evidence="2" id="KW-0813">Transport</keyword>
<dbReference type="PROSITE" id="PS50196">
    <property type="entry name" value="RANBD1"/>
    <property type="match status" value="1"/>
</dbReference>
<dbReference type="EMBL" id="CVMT01000003">
    <property type="protein sequence ID" value="CRG87820.1"/>
    <property type="molecule type" value="Genomic_DNA"/>
</dbReference>
<keyword evidence="6" id="KW-1185">Reference proteome</keyword>
<evidence type="ECO:0000256" key="3">
    <source>
        <dbReference type="SAM" id="MobiDB-lite"/>
    </source>
</evidence>
<feature type="compositionally biased region" description="Low complexity" evidence="3">
    <location>
        <begin position="458"/>
        <end position="471"/>
    </location>
</feature>
<proteinExistence type="predicted"/>
<dbReference type="AlphaFoldDB" id="A0A0U1LYS9"/>
<feature type="compositionally biased region" description="Polar residues" evidence="3">
    <location>
        <begin position="863"/>
        <end position="890"/>
    </location>
</feature>
<dbReference type="InterPro" id="IPR000156">
    <property type="entry name" value="Ran_bind_dom"/>
</dbReference>
<feature type="domain" description="RanBD1" evidence="4">
    <location>
        <begin position="1032"/>
        <end position="1107"/>
    </location>
</feature>
<organism evidence="5 6">
    <name type="scientific">Talaromyces islandicus</name>
    <name type="common">Penicillium islandicum</name>
    <dbReference type="NCBI Taxonomy" id="28573"/>
    <lineage>
        <taxon>Eukaryota</taxon>
        <taxon>Fungi</taxon>
        <taxon>Dikarya</taxon>
        <taxon>Ascomycota</taxon>
        <taxon>Pezizomycotina</taxon>
        <taxon>Eurotiomycetes</taxon>
        <taxon>Eurotiomycetidae</taxon>
        <taxon>Eurotiales</taxon>
        <taxon>Trichocomaceae</taxon>
        <taxon>Talaromyces</taxon>
        <taxon>Talaromyces sect. Islandici</taxon>
    </lineage>
</organism>
<feature type="compositionally biased region" description="Low complexity" evidence="3">
    <location>
        <begin position="85"/>
        <end position="99"/>
    </location>
</feature>
<feature type="compositionally biased region" description="Polar residues" evidence="3">
    <location>
        <begin position="26"/>
        <end position="76"/>
    </location>
</feature>
<keyword evidence="2" id="KW-0539">Nucleus</keyword>
<feature type="compositionally biased region" description="Basic and acidic residues" evidence="3">
    <location>
        <begin position="625"/>
        <end position="639"/>
    </location>
</feature>
<dbReference type="InterPro" id="IPR053074">
    <property type="entry name" value="NPC_Nucleoporin"/>
</dbReference>
<feature type="compositionally biased region" description="Low complexity" evidence="3">
    <location>
        <begin position="848"/>
        <end position="861"/>
    </location>
</feature>
<dbReference type="SMART" id="SM00160">
    <property type="entry name" value="RanBD"/>
    <property type="match status" value="1"/>
</dbReference>
<dbReference type="GO" id="GO:0005643">
    <property type="term" value="C:nuclear pore"/>
    <property type="evidence" value="ECO:0007669"/>
    <property type="project" value="UniProtKB-SubCell"/>
</dbReference>
<dbReference type="SUPFAM" id="SSF50729">
    <property type="entry name" value="PH domain-like"/>
    <property type="match status" value="1"/>
</dbReference>
<dbReference type="STRING" id="28573.A0A0U1LYS9"/>
<feature type="compositionally biased region" description="Acidic residues" evidence="3">
    <location>
        <begin position="831"/>
        <end position="844"/>
    </location>
</feature>
<feature type="region of interest" description="Disordered" evidence="3">
    <location>
        <begin position="821"/>
        <end position="964"/>
    </location>
</feature>
<protein>
    <recommendedName>
        <fullName evidence="4">RanBD1 domain-containing protein</fullName>
    </recommendedName>
</protein>
<keyword evidence="2" id="KW-0653">Protein transport</keyword>
<dbReference type="Pfam" id="PF00638">
    <property type="entry name" value="Ran_BP1"/>
    <property type="match status" value="1"/>
</dbReference>
<dbReference type="InterPro" id="IPR025574">
    <property type="entry name" value="Nucleoporin_FG_rpt"/>
</dbReference>
<feature type="compositionally biased region" description="Low complexity" evidence="3">
    <location>
        <begin position="435"/>
        <end position="445"/>
    </location>
</feature>
<evidence type="ECO:0000256" key="1">
    <source>
        <dbReference type="ARBA" id="ARBA00004567"/>
    </source>
</evidence>
<dbReference type="OrthoDB" id="185618at2759"/>
<feature type="compositionally biased region" description="Polar residues" evidence="3">
    <location>
        <begin position="507"/>
        <end position="519"/>
    </location>
</feature>
<dbReference type="PANTHER" id="PTHR38697">
    <property type="entry name" value="NUCLEAR PORE COMPLEX PROTEIN SIMILAR TO S. CEREVISIAE NUP2 (EUROFUNG)"/>
    <property type="match status" value="1"/>
</dbReference>
<feature type="compositionally biased region" description="Polar residues" evidence="3">
    <location>
        <begin position="289"/>
        <end position="304"/>
    </location>
</feature>
<feature type="region of interest" description="Disordered" evidence="3">
    <location>
        <begin position="1"/>
        <end position="572"/>
    </location>
</feature>
<feature type="compositionally biased region" description="Polar residues" evidence="3">
    <location>
        <begin position="377"/>
        <end position="386"/>
    </location>
</feature>
<feature type="compositionally biased region" description="Polar residues" evidence="3">
    <location>
        <begin position="106"/>
        <end position="154"/>
    </location>
</feature>
<comment type="subcellular location">
    <subcellularLocation>
        <location evidence="1">Nucleus</location>
        <location evidence="1">Nuclear pore complex</location>
    </subcellularLocation>
</comment>
<keyword evidence="2" id="KW-0906">Nuclear pore complex</keyword>
<dbReference type="InterPro" id="IPR011993">
    <property type="entry name" value="PH-like_dom_sf"/>
</dbReference>
<accession>A0A0U1LYS9</accession>
<name>A0A0U1LYS9_TALIS</name>
<feature type="compositionally biased region" description="Polar residues" evidence="3">
    <location>
        <begin position="161"/>
        <end position="261"/>
    </location>
</feature>
<dbReference type="Pfam" id="PF13634">
    <property type="entry name" value="Nucleoporin_FG"/>
    <property type="match status" value="4"/>
</dbReference>